<feature type="transmembrane region" description="Helical" evidence="1">
    <location>
        <begin position="48"/>
        <end position="68"/>
    </location>
</feature>
<dbReference type="EMBL" id="JAVDWU010000002">
    <property type="protein sequence ID" value="MDR7149567.1"/>
    <property type="molecule type" value="Genomic_DNA"/>
</dbReference>
<sequence>MITPAKHLIFHGSVVLLFGLLLGAPYGKAINREASAHIVNSWRIAHQSLPIAAILMFSVAAVLTSLSVSAALSWFIAGCLIASSYFFCISMPLAAITGHRGLTRGKTTPENVVLFANVAGAWLSLFAAICLVYAAAASL</sequence>
<comment type="caution">
    <text evidence="2">The sequence shown here is derived from an EMBL/GenBank/DDBJ whole genome shotgun (WGS) entry which is preliminary data.</text>
</comment>
<keyword evidence="3" id="KW-1185">Reference proteome</keyword>
<keyword evidence="1" id="KW-1133">Transmembrane helix</keyword>
<name>A0ABU1WKW5_9BURK</name>
<keyword evidence="1" id="KW-0812">Transmembrane</keyword>
<evidence type="ECO:0000313" key="2">
    <source>
        <dbReference type="EMBL" id="MDR7149567.1"/>
    </source>
</evidence>
<protein>
    <submittedName>
        <fullName evidence="2">ABC-type polysaccharide/polyol phosphate export permease</fullName>
    </submittedName>
</protein>
<evidence type="ECO:0000256" key="1">
    <source>
        <dbReference type="SAM" id="Phobius"/>
    </source>
</evidence>
<accession>A0ABU1WKW5</accession>
<dbReference type="Pfam" id="PF26512">
    <property type="entry name" value="SOI"/>
    <property type="match status" value="1"/>
</dbReference>
<keyword evidence="1" id="KW-0472">Membrane</keyword>
<dbReference type="RefSeq" id="WP_310313729.1">
    <property type="nucleotide sequence ID" value="NZ_JAVDWU010000002.1"/>
</dbReference>
<dbReference type="InterPro" id="IPR058965">
    <property type="entry name" value="SOI/HabA-like"/>
</dbReference>
<proteinExistence type="predicted"/>
<gene>
    <name evidence="2" type="ORF">J2W49_001516</name>
</gene>
<feature type="transmembrane region" description="Helical" evidence="1">
    <location>
        <begin position="114"/>
        <end position="136"/>
    </location>
</feature>
<organism evidence="2 3">
    <name type="scientific">Hydrogenophaga palleronii</name>
    <dbReference type="NCBI Taxonomy" id="65655"/>
    <lineage>
        <taxon>Bacteria</taxon>
        <taxon>Pseudomonadati</taxon>
        <taxon>Pseudomonadota</taxon>
        <taxon>Betaproteobacteria</taxon>
        <taxon>Burkholderiales</taxon>
        <taxon>Comamonadaceae</taxon>
        <taxon>Hydrogenophaga</taxon>
    </lineage>
</organism>
<dbReference type="Proteomes" id="UP001265700">
    <property type="component" value="Unassembled WGS sequence"/>
</dbReference>
<evidence type="ECO:0000313" key="3">
    <source>
        <dbReference type="Proteomes" id="UP001265700"/>
    </source>
</evidence>
<feature type="transmembrane region" description="Helical" evidence="1">
    <location>
        <begin position="74"/>
        <end position="94"/>
    </location>
</feature>
<reference evidence="2 3" key="1">
    <citation type="submission" date="2023-07" db="EMBL/GenBank/DDBJ databases">
        <title>Sorghum-associated microbial communities from plants grown in Nebraska, USA.</title>
        <authorList>
            <person name="Schachtman D."/>
        </authorList>
    </citation>
    <scope>NUCLEOTIDE SEQUENCE [LARGE SCALE GENOMIC DNA]</scope>
    <source>
        <strain evidence="2 3">4249</strain>
    </source>
</reference>
<feature type="transmembrane region" description="Helical" evidence="1">
    <location>
        <begin position="6"/>
        <end position="27"/>
    </location>
</feature>